<proteinExistence type="predicted"/>
<sequence>MASIDTSLVQALQNSNQVLFLLHDYLPIGYSLWSTLLISILKRKGKKVTVLVAKEPFGWGRNVDEIYPTDLVVSLEQLRQIISIPIAGVSDSVGEVSSAFVDNNLEITVIPTKSALDMKGLSVSTHGNVYDIVIGVGISSRHPLIGAMQKHQPSLSQAQTFFFGTYSAQATYSERIPFVSAVTVSTYNDTYSLREIAQGLTDYSDFAVYEKELYTLLMQSNVSLSQGIMLPDSEGYGLVSKFTESLDLERMVKVYGSDFAKQNCILQQLLSSAQKAPEENTVLYSISSAKLIELGVSVSEVLTTLYYLPKLPQVQQNVVCVEEGVDRSHVYVNGHSETLKRVAIKYGFPLDGLVTCGIIEGIDFEKVCQDVYRVVTKDEQHQEQQIPPIIPVPVAIEAEMEISSDDAESDSGESIDAAQAGYEPQINIEENDNLPVQQQPSTEAIPTSPGIDFAAIAKKMRETAT</sequence>
<dbReference type="Proteomes" id="UP000228952">
    <property type="component" value="Unassembled WGS sequence"/>
</dbReference>
<feature type="region of interest" description="Disordered" evidence="1">
    <location>
        <begin position="438"/>
        <end position="465"/>
    </location>
</feature>
<dbReference type="AlphaFoldDB" id="A0A2M7W348"/>
<organism evidence="2 3">
    <name type="scientific">Candidatus Dojkabacteria bacterium CG_4_10_14_0_2_um_filter_Dojkabacteria_WS6_41_15</name>
    <dbReference type="NCBI Taxonomy" id="2014249"/>
    <lineage>
        <taxon>Bacteria</taxon>
        <taxon>Candidatus Dojkabacteria</taxon>
    </lineage>
</organism>
<gene>
    <name evidence="2" type="ORF">COX64_00275</name>
</gene>
<dbReference type="EMBL" id="PFQB01000009">
    <property type="protein sequence ID" value="PJA15737.1"/>
    <property type="molecule type" value="Genomic_DNA"/>
</dbReference>
<evidence type="ECO:0000313" key="2">
    <source>
        <dbReference type="EMBL" id="PJA15737.1"/>
    </source>
</evidence>
<comment type="caution">
    <text evidence="2">The sequence shown here is derived from an EMBL/GenBank/DDBJ whole genome shotgun (WGS) entry which is preliminary data.</text>
</comment>
<reference evidence="3" key="1">
    <citation type="submission" date="2017-09" db="EMBL/GenBank/DDBJ databases">
        <title>Depth-based differentiation of microbial function through sediment-hosted aquifers and enrichment of novel symbionts in the deep terrestrial subsurface.</title>
        <authorList>
            <person name="Probst A.J."/>
            <person name="Ladd B."/>
            <person name="Jarett J.K."/>
            <person name="Geller-Mcgrath D.E."/>
            <person name="Sieber C.M.K."/>
            <person name="Emerson J.B."/>
            <person name="Anantharaman K."/>
            <person name="Thomas B.C."/>
            <person name="Malmstrom R."/>
            <person name="Stieglmeier M."/>
            <person name="Klingl A."/>
            <person name="Woyke T."/>
            <person name="Ryan C.M."/>
            <person name="Banfield J.F."/>
        </authorList>
    </citation>
    <scope>NUCLEOTIDE SEQUENCE [LARGE SCALE GENOMIC DNA]</scope>
</reference>
<name>A0A2M7W348_9BACT</name>
<protein>
    <submittedName>
        <fullName evidence="2">Uncharacterized protein</fullName>
    </submittedName>
</protein>
<evidence type="ECO:0000313" key="3">
    <source>
        <dbReference type="Proteomes" id="UP000228952"/>
    </source>
</evidence>
<evidence type="ECO:0000256" key="1">
    <source>
        <dbReference type="SAM" id="MobiDB-lite"/>
    </source>
</evidence>
<accession>A0A2M7W348</accession>